<protein>
    <recommendedName>
        <fullName evidence="4">Lysozyme inhibitor LprI N-terminal domain-containing protein</fullName>
    </recommendedName>
</protein>
<evidence type="ECO:0000313" key="2">
    <source>
        <dbReference type="EMBL" id="KAF1687583.1"/>
    </source>
</evidence>
<name>A0A7V8GPA3_9GAMM</name>
<dbReference type="AlphaFoldDB" id="A0A7V8GPA3"/>
<feature type="signal peptide" evidence="1">
    <location>
        <begin position="1"/>
        <end position="20"/>
    </location>
</feature>
<feature type="chain" id="PRO_5031511878" description="Lysozyme inhibitor LprI N-terminal domain-containing protein" evidence="1">
    <location>
        <begin position="21"/>
        <end position="255"/>
    </location>
</feature>
<sequence>MRPRSLVLLALVLLPLRTLAQPAPDALPPHACAQAGMALERETCTEADARMAMMYAALRRKQAGARDLDAQQRQWRHEVLDRCGDPACMAEAYAARTADLRRRNEAPVDRPAWTRPPLIVRRIGSIDDTHVERGLWFRGGAPRSLQLELHVDPADHLAWGDSGPQVVLYCTDPHKREGYAGRFSYRARVDGIDFVRVRRGPAYGFVMLRLDLGRDLPLDEDIRCSVAFTEWLLDRPATLHLVDADVDLPPVLGPA</sequence>
<comment type="caution">
    <text evidence="2">The sequence shown here is derived from an EMBL/GenBank/DDBJ whole genome shotgun (WGS) entry which is preliminary data.</text>
</comment>
<accession>A0A7V8GPA3</accession>
<dbReference type="Proteomes" id="UP000462066">
    <property type="component" value="Unassembled WGS sequence"/>
</dbReference>
<organism evidence="2 3">
    <name type="scientific">Pseudoxanthomonas broegbernensis</name>
    <dbReference type="NCBI Taxonomy" id="83619"/>
    <lineage>
        <taxon>Bacteria</taxon>
        <taxon>Pseudomonadati</taxon>
        <taxon>Pseudomonadota</taxon>
        <taxon>Gammaproteobacteria</taxon>
        <taxon>Lysobacterales</taxon>
        <taxon>Lysobacteraceae</taxon>
        <taxon>Pseudoxanthomonas</taxon>
    </lineage>
</organism>
<keyword evidence="3" id="KW-1185">Reference proteome</keyword>
<proteinExistence type="predicted"/>
<evidence type="ECO:0000256" key="1">
    <source>
        <dbReference type="SAM" id="SignalP"/>
    </source>
</evidence>
<evidence type="ECO:0000313" key="3">
    <source>
        <dbReference type="Proteomes" id="UP000462066"/>
    </source>
</evidence>
<reference evidence="2 3" key="1">
    <citation type="submission" date="2017-10" db="EMBL/GenBank/DDBJ databases">
        <title>Whole genome sequencing of Pseudoxanthomonas broegbernensis DSM 12573(T).</title>
        <authorList>
            <person name="Kumar S."/>
            <person name="Bansal K."/>
            <person name="Kaur A."/>
            <person name="Patil P."/>
            <person name="Sharma S."/>
            <person name="Patil P.B."/>
        </authorList>
    </citation>
    <scope>NUCLEOTIDE SEQUENCE [LARGE SCALE GENOMIC DNA]</scope>
    <source>
        <strain evidence="2 3">DSM 12573</strain>
    </source>
</reference>
<dbReference type="RefSeq" id="WP_162309911.1">
    <property type="nucleotide sequence ID" value="NZ_JACHGU010000002.1"/>
</dbReference>
<keyword evidence="1" id="KW-0732">Signal</keyword>
<dbReference type="EMBL" id="MWIP01000002">
    <property type="protein sequence ID" value="KAF1687583.1"/>
    <property type="molecule type" value="Genomic_DNA"/>
</dbReference>
<evidence type="ECO:0008006" key="4">
    <source>
        <dbReference type="Google" id="ProtNLM"/>
    </source>
</evidence>
<gene>
    <name evidence="2" type="ORF">B1992_02670</name>
</gene>